<accession>A0ABR3CCK3</accession>
<gene>
    <name evidence="3" type="ORF">SLS55_007994</name>
</gene>
<feature type="coiled-coil region" evidence="1">
    <location>
        <begin position="194"/>
        <end position="221"/>
    </location>
</feature>
<feature type="region of interest" description="Disordered" evidence="2">
    <location>
        <begin position="1"/>
        <end position="67"/>
    </location>
</feature>
<sequence>MAPFLDGGNNPVPDHTVDEDRRQGEFEKLRRDETRASQAELRAERKGDDEKKDVKEPKNELGLAKGQIGFYQEQNEEVESLDTHTSTEGSGKVEIAELIKKLENKQKLIAQISQRVVDDKKKMTELLYQLNRLKETGTPMQKANWESHSKSQEALLVEMAELKKKDRDKQVLIGKIAQKAVDDEKKIADRNKSIQKCKEEVTHLQKEVSDLTHERDELKRQLSTHLPGTEAWTQFARKEL</sequence>
<evidence type="ECO:0000256" key="2">
    <source>
        <dbReference type="SAM" id="MobiDB-lite"/>
    </source>
</evidence>
<evidence type="ECO:0000313" key="3">
    <source>
        <dbReference type="EMBL" id="KAL0257184.1"/>
    </source>
</evidence>
<keyword evidence="1" id="KW-0175">Coiled coil</keyword>
<comment type="caution">
    <text evidence="3">The sequence shown here is derived from an EMBL/GenBank/DDBJ whole genome shotgun (WGS) entry which is preliminary data.</text>
</comment>
<dbReference type="EMBL" id="JAJVCZ030000008">
    <property type="protein sequence ID" value="KAL0257184.1"/>
    <property type="molecule type" value="Genomic_DNA"/>
</dbReference>
<evidence type="ECO:0000313" key="4">
    <source>
        <dbReference type="Proteomes" id="UP001430584"/>
    </source>
</evidence>
<organism evidence="3 4">
    <name type="scientific">Diplodia seriata</name>
    <dbReference type="NCBI Taxonomy" id="420778"/>
    <lineage>
        <taxon>Eukaryota</taxon>
        <taxon>Fungi</taxon>
        <taxon>Dikarya</taxon>
        <taxon>Ascomycota</taxon>
        <taxon>Pezizomycotina</taxon>
        <taxon>Dothideomycetes</taxon>
        <taxon>Dothideomycetes incertae sedis</taxon>
        <taxon>Botryosphaeriales</taxon>
        <taxon>Botryosphaeriaceae</taxon>
        <taxon>Diplodia</taxon>
    </lineage>
</organism>
<reference evidence="3 4" key="1">
    <citation type="submission" date="2024-02" db="EMBL/GenBank/DDBJ databases">
        <title>De novo assembly and annotation of 12 fungi associated with fruit tree decline syndrome in Ontario, Canada.</title>
        <authorList>
            <person name="Sulman M."/>
            <person name="Ellouze W."/>
            <person name="Ilyukhin E."/>
        </authorList>
    </citation>
    <scope>NUCLEOTIDE SEQUENCE [LARGE SCALE GENOMIC DNA]</scope>
    <source>
        <strain evidence="3 4">FDS-637</strain>
    </source>
</reference>
<feature type="compositionally biased region" description="Basic and acidic residues" evidence="2">
    <location>
        <begin position="15"/>
        <end position="59"/>
    </location>
</feature>
<protein>
    <submittedName>
        <fullName evidence="3">Uncharacterized protein</fullName>
    </submittedName>
</protein>
<dbReference type="Proteomes" id="UP001430584">
    <property type="component" value="Unassembled WGS sequence"/>
</dbReference>
<keyword evidence="4" id="KW-1185">Reference proteome</keyword>
<name>A0ABR3CCK3_9PEZI</name>
<dbReference type="GeneID" id="92012079"/>
<proteinExistence type="predicted"/>
<evidence type="ECO:0000256" key="1">
    <source>
        <dbReference type="SAM" id="Coils"/>
    </source>
</evidence>
<dbReference type="RefSeq" id="XP_066630213.1">
    <property type="nucleotide sequence ID" value="XM_066779409.1"/>
</dbReference>